<proteinExistence type="predicted"/>
<dbReference type="AlphaFoldDB" id="C9K1C7"/>
<dbReference type="Gene3D" id="3.40.50.2000">
    <property type="entry name" value="Glycogen Phosphorylase B"/>
    <property type="match status" value="2"/>
</dbReference>
<accession>C9K1C7</accession>
<protein>
    <recommendedName>
        <fullName evidence="2">Glycosyltransferase</fullName>
    </recommendedName>
</protein>
<name>C9K1C7_KLEPN</name>
<organism evidence="1">
    <name type="scientific">Klebsiella pneumoniae</name>
    <dbReference type="NCBI Taxonomy" id="573"/>
    <lineage>
        <taxon>Bacteria</taxon>
        <taxon>Pseudomonadati</taxon>
        <taxon>Pseudomonadota</taxon>
        <taxon>Gammaproteobacteria</taxon>
        <taxon>Enterobacterales</taxon>
        <taxon>Enterobacteriaceae</taxon>
        <taxon>Klebsiella/Raoultella group</taxon>
        <taxon>Klebsiella</taxon>
        <taxon>Klebsiella pneumoniae complex</taxon>
    </lineage>
</organism>
<sequence>MSVRSVMIAWVSFQRRADVMKEFWEYSDYYITTKFRHKLLKPLDYLIKIIKTINILAREKPDVVWMQLPPTFMVFVGIAYKRLRRNSVFLIGDFHNSALRPKWFNFPFVRSALNRIDILVAHNEQVKTELIYKGINKKNVFVLEDMPFSYSTGNSVPVKNTILFPCSFDVDEPLDVVLCAAKELPHITFNITGNHNGKISPDVIKLAPDNVIFTGYLTKKAYDDLFLSSSVILGLTTRDNVQLSVSNEALSADKPMVLSDTTTLRNLFGDAAIFVESLDAKSISMGCVYAVEHTQELHVKTKILKSERKNRWKYQAEKIKRKITDFNAI</sequence>
<evidence type="ECO:0008006" key="2">
    <source>
        <dbReference type="Google" id="ProtNLM"/>
    </source>
</evidence>
<dbReference type="EMBL" id="AB371292">
    <property type="protein sequence ID" value="BAI43765.1"/>
    <property type="molecule type" value="Genomic_DNA"/>
</dbReference>
<reference evidence="1" key="2">
    <citation type="journal article" date="2009" name="Microbiology">
        <title>Genetic diversity of capsular polysaccharide biosynthesis in Klebsiella pneumoniae clinical isolates.</title>
        <authorList>
            <person name="Shu H.-Y."/>
            <person name="Fung C.-P."/>
            <person name="Liu Y.-M."/>
            <person name="Wu K.-M."/>
            <person name="Chen Y.-T."/>
            <person name="Li L.-H."/>
            <person name="Liu T.-T."/>
            <person name="Kirby R."/>
            <person name="Tsai S.-F."/>
        </authorList>
    </citation>
    <scope>NUCLEOTIDE SEQUENCE</scope>
    <source>
        <strain evidence="1">VGH404</strain>
    </source>
</reference>
<reference evidence="1" key="1">
    <citation type="submission" date="2007-12" db="EMBL/GenBank/DDBJ databases">
        <authorList>
            <person name="Wu K.M."/>
            <person name="Shu H.Y."/>
            <person name="Tsai S.F."/>
        </authorList>
    </citation>
    <scope>NUCLEOTIDE SEQUENCE</scope>
    <source>
        <strain evidence="1">VGH404</strain>
    </source>
</reference>
<dbReference type="SUPFAM" id="SSF53756">
    <property type="entry name" value="UDP-Glycosyltransferase/glycogen phosphorylase"/>
    <property type="match status" value="1"/>
</dbReference>
<evidence type="ECO:0000313" key="1">
    <source>
        <dbReference type="EMBL" id="BAI43765.1"/>
    </source>
</evidence>